<protein>
    <submittedName>
        <fullName evidence="2">Helix-turn-helix domain-containing protein</fullName>
    </submittedName>
</protein>
<comment type="caution">
    <text evidence="2">The sequence shown here is derived from an EMBL/GenBank/DDBJ whole genome shotgun (WGS) entry which is preliminary data.</text>
</comment>
<dbReference type="InterPro" id="IPR041657">
    <property type="entry name" value="HTH_17"/>
</dbReference>
<evidence type="ECO:0000259" key="1">
    <source>
        <dbReference type="Pfam" id="PF12728"/>
    </source>
</evidence>
<accession>A0A7Y0LZU5</accession>
<sequence length="81" mass="8925">MSSRFLTLADVTEVLNISAAQAYALVRTGELPAIQIGGRAQWRVEAKELEAYIERMYAQTRARIEADAGSSAADWHGVTRD</sequence>
<dbReference type="AlphaFoldDB" id="A0A7Y0LZU5"/>
<dbReference type="GO" id="GO:0003677">
    <property type="term" value="F:DNA binding"/>
    <property type="evidence" value="ECO:0007669"/>
    <property type="project" value="InterPro"/>
</dbReference>
<evidence type="ECO:0000313" key="2">
    <source>
        <dbReference type="EMBL" id="NMR20809.1"/>
    </source>
</evidence>
<dbReference type="EMBL" id="JABCJJ010000017">
    <property type="protein sequence ID" value="NMR20809.1"/>
    <property type="molecule type" value="Genomic_DNA"/>
</dbReference>
<gene>
    <name evidence="2" type="ORF">HIR71_11370</name>
</gene>
<name>A0A7Y0LZU5_CELFI</name>
<organism evidence="2 3">
    <name type="scientific">Cellulomonas fimi</name>
    <dbReference type="NCBI Taxonomy" id="1708"/>
    <lineage>
        <taxon>Bacteria</taxon>
        <taxon>Bacillati</taxon>
        <taxon>Actinomycetota</taxon>
        <taxon>Actinomycetes</taxon>
        <taxon>Micrococcales</taxon>
        <taxon>Cellulomonadaceae</taxon>
        <taxon>Cellulomonas</taxon>
    </lineage>
</organism>
<proteinExistence type="predicted"/>
<dbReference type="NCBIfam" id="TIGR01764">
    <property type="entry name" value="excise"/>
    <property type="match status" value="1"/>
</dbReference>
<dbReference type="InterPro" id="IPR010093">
    <property type="entry name" value="SinI_DNA-bd"/>
</dbReference>
<dbReference type="Proteomes" id="UP000562124">
    <property type="component" value="Unassembled WGS sequence"/>
</dbReference>
<evidence type="ECO:0000313" key="3">
    <source>
        <dbReference type="Proteomes" id="UP000562124"/>
    </source>
</evidence>
<dbReference type="Pfam" id="PF12728">
    <property type="entry name" value="HTH_17"/>
    <property type="match status" value="1"/>
</dbReference>
<feature type="domain" description="Helix-turn-helix" evidence="1">
    <location>
        <begin position="5"/>
        <end position="55"/>
    </location>
</feature>
<keyword evidence="3" id="KW-1185">Reference proteome</keyword>
<dbReference type="RefSeq" id="WP_169325184.1">
    <property type="nucleotide sequence ID" value="NZ_JABCJJ010000017.1"/>
</dbReference>
<reference evidence="2 3" key="1">
    <citation type="submission" date="2020-04" db="EMBL/GenBank/DDBJ databases">
        <title>Sequencing and Assembly of C. fimi.</title>
        <authorList>
            <person name="Ramsey A.R."/>
        </authorList>
    </citation>
    <scope>NUCLEOTIDE SEQUENCE [LARGE SCALE GENOMIC DNA]</scope>
    <source>
        <strain evidence="2 3">SB</strain>
    </source>
</reference>